<dbReference type="AlphaFoldDB" id="A0A7S3YCY5"/>
<accession>A0A7S3YCY5</accession>
<proteinExistence type="predicted"/>
<keyword evidence="2" id="KW-0732">Signal</keyword>
<feature type="transmembrane region" description="Helical" evidence="1">
    <location>
        <begin position="303"/>
        <end position="325"/>
    </location>
</feature>
<evidence type="ECO:0000256" key="1">
    <source>
        <dbReference type="SAM" id="Phobius"/>
    </source>
</evidence>
<gene>
    <name evidence="3" type="ORF">LGLO00237_LOCUS2695</name>
</gene>
<feature type="chain" id="PRO_5031096493" evidence="2">
    <location>
        <begin position="24"/>
        <end position="351"/>
    </location>
</feature>
<protein>
    <submittedName>
        <fullName evidence="3">Uncharacterized protein</fullName>
    </submittedName>
</protein>
<dbReference type="EMBL" id="HBIV01003868">
    <property type="protein sequence ID" value="CAE0647879.1"/>
    <property type="molecule type" value="Transcribed_RNA"/>
</dbReference>
<name>A0A7S3YCY5_9EUKA</name>
<evidence type="ECO:0000256" key="2">
    <source>
        <dbReference type="SAM" id="SignalP"/>
    </source>
</evidence>
<feature type="signal peptide" evidence="2">
    <location>
        <begin position="1"/>
        <end position="23"/>
    </location>
</feature>
<reference evidence="3" key="1">
    <citation type="submission" date="2021-01" db="EMBL/GenBank/DDBJ databases">
        <authorList>
            <person name="Corre E."/>
            <person name="Pelletier E."/>
            <person name="Niang G."/>
            <person name="Scheremetjew M."/>
            <person name="Finn R."/>
            <person name="Kale V."/>
            <person name="Holt S."/>
            <person name="Cochrane G."/>
            <person name="Meng A."/>
            <person name="Brown T."/>
            <person name="Cohen L."/>
        </authorList>
    </citation>
    <scope>NUCLEOTIDE SEQUENCE</scope>
    <source>
        <strain evidence="3">CCCM811</strain>
    </source>
</reference>
<keyword evidence="1" id="KW-0812">Transmembrane</keyword>
<keyword evidence="1" id="KW-1133">Transmembrane helix</keyword>
<sequence length="351" mass="37652">MAAIHVGSTWKLLLTVIVGLALAGEIPVEHFPEEEPPLPAGDANDLPVDGVVVEIEGPIGGLELDGGILGAMVDAMLAPIMLQPPAAHGGRGILGSLDPILEGPFAMTMPGPRHNSLFHRHGLFSPHSSLMRHPHVGHCHEDSHELCARQMEAPGLVGMINTMRCLAENAHSVSDACRETVVVTTLPCIDDMEAHCNNSTDSLHTCFAESHHKFSADCHKTLKEASSHPGLVAKETTKDAEKRAITVETKEVTPVKSTSVESKEILLNEKVAQQDVTPASIFNSNLKTLEAAKTMIRGSEMKMGVVVLGTLIVSIAVLYMCTAGATKTAKKERRSAIRFGRMRVETRALDV</sequence>
<organism evidence="3">
    <name type="scientific">Lotharella globosa</name>
    <dbReference type="NCBI Taxonomy" id="91324"/>
    <lineage>
        <taxon>Eukaryota</taxon>
        <taxon>Sar</taxon>
        <taxon>Rhizaria</taxon>
        <taxon>Cercozoa</taxon>
        <taxon>Chlorarachniophyceae</taxon>
        <taxon>Lotharella</taxon>
    </lineage>
</organism>
<keyword evidence="1" id="KW-0472">Membrane</keyword>
<evidence type="ECO:0000313" key="3">
    <source>
        <dbReference type="EMBL" id="CAE0647879.1"/>
    </source>
</evidence>